<feature type="domain" description="HTH tetR-type" evidence="6">
    <location>
        <begin position="1"/>
        <end position="61"/>
    </location>
</feature>
<keyword evidence="4" id="KW-0804">Transcription</keyword>
<keyword evidence="2" id="KW-0805">Transcription regulation</keyword>
<dbReference type="PANTHER" id="PTHR30055">
    <property type="entry name" value="HTH-TYPE TRANSCRIPTIONAL REGULATOR RUTR"/>
    <property type="match status" value="1"/>
</dbReference>
<dbReference type="RefSeq" id="WP_210157002.1">
    <property type="nucleotide sequence ID" value="NZ_JAFCNB010000009.1"/>
</dbReference>
<evidence type="ECO:0000313" key="7">
    <source>
        <dbReference type="EMBL" id="MBP2705720.1"/>
    </source>
</evidence>
<dbReference type="GO" id="GO:0045892">
    <property type="term" value="P:negative regulation of DNA-templated transcription"/>
    <property type="evidence" value="ECO:0007669"/>
    <property type="project" value="InterPro"/>
</dbReference>
<dbReference type="InterPro" id="IPR001647">
    <property type="entry name" value="HTH_TetR"/>
</dbReference>
<dbReference type="InterPro" id="IPR004111">
    <property type="entry name" value="Repressor_TetR_C"/>
</dbReference>
<dbReference type="PANTHER" id="PTHR30055:SF151">
    <property type="entry name" value="TRANSCRIPTIONAL REGULATORY PROTEIN"/>
    <property type="match status" value="1"/>
</dbReference>
<proteinExistence type="predicted"/>
<keyword evidence="3 5" id="KW-0238">DNA-binding</keyword>
<dbReference type="InterPro" id="IPR009057">
    <property type="entry name" value="Homeodomain-like_sf"/>
</dbReference>
<evidence type="ECO:0000256" key="1">
    <source>
        <dbReference type="ARBA" id="ARBA00022491"/>
    </source>
</evidence>
<organism evidence="7 8">
    <name type="scientific">Microbispora oryzae</name>
    <dbReference type="NCBI Taxonomy" id="2806554"/>
    <lineage>
        <taxon>Bacteria</taxon>
        <taxon>Bacillati</taxon>
        <taxon>Actinomycetota</taxon>
        <taxon>Actinomycetes</taxon>
        <taxon>Streptosporangiales</taxon>
        <taxon>Streptosporangiaceae</taxon>
        <taxon>Microbispora</taxon>
    </lineage>
</organism>
<evidence type="ECO:0000256" key="3">
    <source>
        <dbReference type="ARBA" id="ARBA00023125"/>
    </source>
</evidence>
<dbReference type="Gene3D" id="1.10.357.10">
    <property type="entry name" value="Tetracycline Repressor, domain 2"/>
    <property type="match status" value="1"/>
</dbReference>
<dbReference type="InterPro" id="IPR036271">
    <property type="entry name" value="Tet_transcr_reg_TetR-rel_C_sf"/>
</dbReference>
<sequence>MLNQSRIVAAAVDLIEREGADAVSMRRIATELGVGVMSLYNHVPSKAALLDAVAEAVLSQVEFTDDPSAYWTDRVRIQARAFRQIAHHYPRCTMVVVSRQRTSAAGLLPVERALATLRDAGFDGREAVGLLRMFIAYVVGSLLREVGVAPAIPPVPPDVTSAGVDPALFPVVGELAPYLEECDHEEEFEFGLELLVQAMAVRAGGTVVRGDARG</sequence>
<dbReference type="EMBL" id="JAFCNB010000009">
    <property type="protein sequence ID" value="MBP2705720.1"/>
    <property type="molecule type" value="Genomic_DNA"/>
</dbReference>
<dbReference type="PRINTS" id="PR00455">
    <property type="entry name" value="HTHTETR"/>
</dbReference>
<keyword evidence="8" id="KW-1185">Reference proteome</keyword>
<evidence type="ECO:0000256" key="2">
    <source>
        <dbReference type="ARBA" id="ARBA00023015"/>
    </source>
</evidence>
<dbReference type="Pfam" id="PF00440">
    <property type="entry name" value="TetR_N"/>
    <property type="match status" value="1"/>
</dbReference>
<evidence type="ECO:0000313" key="8">
    <source>
        <dbReference type="Proteomes" id="UP000674234"/>
    </source>
</evidence>
<dbReference type="InterPro" id="IPR003012">
    <property type="entry name" value="Tet_transcr_reg_TetR"/>
</dbReference>
<dbReference type="GO" id="GO:0000976">
    <property type="term" value="F:transcription cis-regulatory region binding"/>
    <property type="evidence" value="ECO:0007669"/>
    <property type="project" value="TreeGrafter"/>
</dbReference>
<dbReference type="Gene3D" id="1.10.10.60">
    <property type="entry name" value="Homeodomain-like"/>
    <property type="match status" value="1"/>
</dbReference>
<dbReference type="AlphaFoldDB" id="A0A940WQM1"/>
<dbReference type="SUPFAM" id="SSF48498">
    <property type="entry name" value="Tetracyclin repressor-like, C-terminal domain"/>
    <property type="match status" value="1"/>
</dbReference>
<dbReference type="SUPFAM" id="SSF46689">
    <property type="entry name" value="Homeodomain-like"/>
    <property type="match status" value="1"/>
</dbReference>
<dbReference type="InterPro" id="IPR050109">
    <property type="entry name" value="HTH-type_TetR-like_transc_reg"/>
</dbReference>
<accession>A0A940WQM1</accession>
<comment type="caution">
    <text evidence="7">The sequence shown here is derived from an EMBL/GenBank/DDBJ whole genome shotgun (WGS) entry which is preliminary data.</text>
</comment>
<evidence type="ECO:0000259" key="6">
    <source>
        <dbReference type="PROSITE" id="PS50977"/>
    </source>
</evidence>
<reference evidence="7" key="1">
    <citation type="submission" date="2021-02" db="EMBL/GenBank/DDBJ databases">
        <title>Draft genome sequence of Microbispora sp. RL4-1S isolated from rice leaves in Thailand.</title>
        <authorList>
            <person name="Muangham S."/>
            <person name="Duangmal K."/>
        </authorList>
    </citation>
    <scope>NUCLEOTIDE SEQUENCE</scope>
    <source>
        <strain evidence="7">RL4-1S</strain>
    </source>
</reference>
<evidence type="ECO:0000256" key="5">
    <source>
        <dbReference type="PROSITE-ProRule" id="PRU00335"/>
    </source>
</evidence>
<dbReference type="Proteomes" id="UP000674234">
    <property type="component" value="Unassembled WGS sequence"/>
</dbReference>
<dbReference type="PROSITE" id="PS50977">
    <property type="entry name" value="HTH_TETR_2"/>
    <property type="match status" value="1"/>
</dbReference>
<dbReference type="PRINTS" id="PR00400">
    <property type="entry name" value="TETREPRESSOR"/>
</dbReference>
<gene>
    <name evidence="7" type="ORF">JOL79_18045</name>
</gene>
<name>A0A940WQM1_9ACTN</name>
<dbReference type="GO" id="GO:0046677">
    <property type="term" value="P:response to antibiotic"/>
    <property type="evidence" value="ECO:0007669"/>
    <property type="project" value="InterPro"/>
</dbReference>
<feature type="DNA-binding region" description="H-T-H motif" evidence="5">
    <location>
        <begin position="24"/>
        <end position="43"/>
    </location>
</feature>
<protein>
    <submittedName>
        <fullName evidence="7">TetR/AcrR family transcriptional regulator C-terminal domain-containing protein</fullName>
    </submittedName>
</protein>
<dbReference type="Pfam" id="PF02909">
    <property type="entry name" value="TetR_C_1"/>
    <property type="match status" value="1"/>
</dbReference>
<keyword evidence="1" id="KW-0678">Repressor</keyword>
<evidence type="ECO:0000256" key="4">
    <source>
        <dbReference type="ARBA" id="ARBA00023163"/>
    </source>
</evidence>
<dbReference type="GO" id="GO:0003700">
    <property type="term" value="F:DNA-binding transcription factor activity"/>
    <property type="evidence" value="ECO:0007669"/>
    <property type="project" value="TreeGrafter"/>
</dbReference>